<feature type="chain" id="PRO_5014461082" description="Neurotransmitter-gated ion-channel ligand-binding domain-containing protein" evidence="6">
    <location>
        <begin position="22"/>
        <end position="408"/>
    </location>
</feature>
<evidence type="ECO:0000313" key="9">
    <source>
        <dbReference type="Proteomes" id="UP000235965"/>
    </source>
</evidence>
<dbReference type="InterPro" id="IPR036734">
    <property type="entry name" value="Neur_chan_lig-bd_sf"/>
</dbReference>
<dbReference type="Gene3D" id="2.70.170.10">
    <property type="entry name" value="Neurotransmitter-gated ion-channel ligand-binding domain"/>
    <property type="match status" value="1"/>
</dbReference>
<keyword evidence="3 5" id="KW-1133">Transmembrane helix</keyword>
<dbReference type="SUPFAM" id="SSF90112">
    <property type="entry name" value="Neurotransmitter-gated ion-channel transmembrane pore"/>
    <property type="match status" value="1"/>
</dbReference>
<reference evidence="8 9" key="1">
    <citation type="submission" date="2017-12" db="EMBL/GenBank/DDBJ databases">
        <title>Hemimetabolous genomes reveal molecular basis of termite eusociality.</title>
        <authorList>
            <person name="Harrison M.C."/>
            <person name="Jongepier E."/>
            <person name="Robertson H.M."/>
            <person name="Arning N."/>
            <person name="Bitard-Feildel T."/>
            <person name="Chao H."/>
            <person name="Childers C.P."/>
            <person name="Dinh H."/>
            <person name="Doddapaneni H."/>
            <person name="Dugan S."/>
            <person name="Gowin J."/>
            <person name="Greiner C."/>
            <person name="Han Y."/>
            <person name="Hu H."/>
            <person name="Hughes D.S.T."/>
            <person name="Huylmans A.-K."/>
            <person name="Kemena C."/>
            <person name="Kremer L.P.M."/>
            <person name="Lee S.L."/>
            <person name="Lopez-Ezquerra A."/>
            <person name="Mallet L."/>
            <person name="Monroy-Kuhn J.M."/>
            <person name="Moser A."/>
            <person name="Murali S.C."/>
            <person name="Muzny D.M."/>
            <person name="Otani S."/>
            <person name="Piulachs M.-D."/>
            <person name="Poelchau M."/>
            <person name="Qu J."/>
            <person name="Schaub F."/>
            <person name="Wada-Katsumata A."/>
            <person name="Worley K.C."/>
            <person name="Xie Q."/>
            <person name="Ylla G."/>
            <person name="Poulsen M."/>
            <person name="Gibbs R.A."/>
            <person name="Schal C."/>
            <person name="Richards S."/>
            <person name="Belles X."/>
            <person name="Korb J."/>
            <person name="Bornberg-Bauer E."/>
        </authorList>
    </citation>
    <scope>NUCLEOTIDE SEQUENCE [LARGE SCALE GENOMIC DNA]</scope>
    <source>
        <tissue evidence="8">Whole body</tissue>
    </source>
</reference>
<dbReference type="AlphaFoldDB" id="A0A2J7PCW4"/>
<keyword evidence="6" id="KW-0732">Signal</keyword>
<dbReference type="Gene3D" id="1.20.58.390">
    <property type="entry name" value="Neurotransmitter-gated ion-channel transmembrane domain"/>
    <property type="match status" value="1"/>
</dbReference>
<feature type="transmembrane region" description="Helical" evidence="5">
    <location>
        <begin position="387"/>
        <end position="406"/>
    </location>
</feature>
<dbReference type="CDD" id="cd18989">
    <property type="entry name" value="LGIC_ECD_cation"/>
    <property type="match status" value="1"/>
</dbReference>
<name>A0A2J7PCW4_9NEOP</name>
<organism evidence="8 9">
    <name type="scientific">Cryptotermes secundus</name>
    <dbReference type="NCBI Taxonomy" id="105785"/>
    <lineage>
        <taxon>Eukaryota</taxon>
        <taxon>Metazoa</taxon>
        <taxon>Ecdysozoa</taxon>
        <taxon>Arthropoda</taxon>
        <taxon>Hexapoda</taxon>
        <taxon>Insecta</taxon>
        <taxon>Pterygota</taxon>
        <taxon>Neoptera</taxon>
        <taxon>Polyneoptera</taxon>
        <taxon>Dictyoptera</taxon>
        <taxon>Blattodea</taxon>
        <taxon>Blattoidea</taxon>
        <taxon>Termitoidae</taxon>
        <taxon>Kalotermitidae</taxon>
        <taxon>Cryptotermitinae</taxon>
        <taxon>Cryptotermes</taxon>
    </lineage>
</organism>
<feature type="transmembrane region" description="Helical" evidence="5">
    <location>
        <begin position="243"/>
        <end position="262"/>
    </location>
</feature>
<keyword evidence="2 5" id="KW-0812">Transmembrane</keyword>
<keyword evidence="9" id="KW-1185">Reference proteome</keyword>
<dbReference type="InterPro" id="IPR036719">
    <property type="entry name" value="Neuro-gated_channel_TM_sf"/>
</dbReference>
<evidence type="ECO:0000259" key="7">
    <source>
        <dbReference type="Pfam" id="PF02931"/>
    </source>
</evidence>
<evidence type="ECO:0000256" key="2">
    <source>
        <dbReference type="ARBA" id="ARBA00022692"/>
    </source>
</evidence>
<dbReference type="Proteomes" id="UP000235965">
    <property type="component" value="Unassembled WGS sequence"/>
</dbReference>
<dbReference type="EMBL" id="NEVH01026403">
    <property type="protein sequence ID" value="PNF14173.1"/>
    <property type="molecule type" value="Genomic_DNA"/>
</dbReference>
<evidence type="ECO:0000256" key="1">
    <source>
        <dbReference type="ARBA" id="ARBA00004141"/>
    </source>
</evidence>
<dbReference type="InterPro" id="IPR006201">
    <property type="entry name" value="Neur_channel"/>
</dbReference>
<evidence type="ECO:0000256" key="6">
    <source>
        <dbReference type="SAM" id="SignalP"/>
    </source>
</evidence>
<feature type="signal peptide" evidence="6">
    <location>
        <begin position="1"/>
        <end position="21"/>
    </location>
</feature>
<evidence type="ECO:0000313" key="8">
    <source>
        <dbReference type="EMBL" id="PNF14173.1"/>
    </source>
</evidence>
<protein>
    <recommendedName>
        <fullName evidence="7">Neurotransmitter-gated ion-channel ligand-binding domain-containing protein</fullName>
    </recommendedName>
</protein>
<dbReference type="PANTHER" id="PTHR18945">
    <property type="entry name" value="NEUROTRANSMITTER GATED ION CHANNEL"/>
    <property type="match status" value="1"/>
</dbReference>
<evidence type="ECO:0000256" key="4">
    <source>
        <dbReference type="ARBA" id="ARBA00023136"/>
    </source>
</evidence>
<dbReference type="OrthoDB" id="410315at2759"/>
<dbReference type="STRING" id="105785.A0A2J7PCW4"/>
<dbReference type="SUPFAM" id="SSF63712">
    <property type="entry name" value="Nicotinic receptor ligand binding domain-like"/>
    <property type="match status" value="1"/>
</dbReference>
<dbReference type="FunCoup" id="A0A2J7PCW4">
    <property type="interactions" value="1"/>
</dbReference>
<dbReference type="GO" id="GO:0005230">
    <property type="term" value="F:extracellular ligand-gated monoatomic ion channel activity"/>
    <property type="evidence" value="ECO:0007669"/>
    <property type="project" value="InterPro"/>
</dbReference>
<dbReference type="InterPro" id="IPR038050">
    <property type="entry name" value="Neuro_actylchol_rec"/>
</dbReference>
<keyword evidence="4 5" id="KW-0472">Membrane</keyword>
<sequence length="408" mass="47047">MNVNAIGICFLLMCLQAGCQGRECRISKPESHLSRLKKELLCGYDSSTRPQVSSTNSTPVQLYMFLRRFTFTETHERIDVYYGLYMEWEDERLKWDPSHYGNIKRFYTSESFLWTPQIGWVTMDVVGDRLYMGVLPCLLESSGRVTCISWSSFGTNCRSDLTHWPYDSHVCEALLAPWRLQHEELKLIPVHGDNMIFQFHEPNGEWELQSSEIRGLNEMFENTSFGYLEVTLTLARHSATHEATVVIPVLVLVVLTLASFWIEAEISTRLSLECTLLICHSLYLQYMGLYLFNGGVNCPLIVLFYRDSMLVCGISLVVTFLVRWMARSPAMPPSWASGIAMKVQNSLPGQLLIFLHHPHQVADRDDFETSSEVGPNWRLIGRLLDRMSFLAFTVTYFVLLIVYYLYYL</sequence>
<comment type="caution">
    <text evidence="8">The sequence shown here is derived from an EMBL/GenBank/DDBJ whole genome shotgun (WGS) entry which is preliminary data.</text>
</comment>
<evidence type="ECO:0000256" key="5">
    <source>
        <dbReference type="SAM" id="Phobius"/>
    </source>
</evidence>
<accession>A0A2J7PCW4</accession>
<comment type="subcellular location">
    <subcellularLocation>
        <location evidence="1">Membrane</location>
        <topology evidence="1">Multi-pass membrane protein</topology>
    </subcellularLocation>
</comment>
<dbReference type="Pfam" id="PF02931">
    <property type="entry name" value="Neur_chan_LBD"/>
    <property type="match status" value="1"/>
</dbReference>
<evidence type="ECO:0000256" key="3">
    <source>
        <dbReference type="ARBA" id="ARBA00022989"/>
    </source>
</evidence>
<dbReference type="InterPro" id="IPR006202">
    <property type="entry name" value="Neur_chan_lig-bd"/>
</dbReference>
<dbReference type="InParanoid" id="A0A2J7PCW4"/>
<dbReference type="GO" id="GO:0004888">
    <property type="term" value="F:transmembrane signaling receptor activity"/>
    <property type="evidence" value="ECO:0007669"/>
    <property type="project" value="InterPro"/>
</dbReference>
<feature type="domain" description="Neurotransmitter-gated ion-channel ligand-binding" evidence="7">
    <location>
        <begin position="34"/>
        <end position="237"/>
    </location>
</feature>
<dbReference type="GO" id="GO:0016020">
    <property type="term" value="C:membrane"/>
    <property type="evidence" value="ECO:0007669"/>
    <property type="project" value="UniProtKB-SubCell"/>
</dbReference>
<proteinExistence type="predicted"/>
<gene>
    <name evidence="8" type="ORF">B7P43_G13486</name>
</gene>
<feature type="transmembrane region" description="Helical" evidence="5">
    <location>
        <begin position="304"/>
        <end position="322"/>
    </location>
</feature>